<feature type="region of interest" description="Disordered" evidence="2">
    <location>
        <begin position="584"/>
        <end position="637"/>
    </location>
</feature>
<feature type="compositionally biased region" description="Polar residues" evidence="2">
    <location>
        <begin position="448"/>
        <end position="457"/>
    </location>
</feature>
<evidence type="ECO:0000313" key="5">
    <source>
        <dbReference type="Proteomes" id="UP000078540"/>
    </source>
</evidence>
<evidence type="ECO:0000256" key="3">
    <source>
        <dbReference type="SAM" id="SignalP"/>
    </source>
</evidence>
<gene>
    <name evidence="4" type="ORF">ALC53_02998</name>
</gene>
<keyword evidence="1" id="KW-0175">Coiled coil</keyword>
<name>A0A195BPS9_9HYME</name>
<feature type="compositionally biased region" description="Polar residues" evidence="2">
    <location>
        <begin position="1417"/>
        <end position="1427"/>
    </location>
</feature>
<proteinExistence type="predicted"/>
<dbReference type="OrthoDB" id="7700532at2759"/>
<feature type="region of interest" description="Disordered" evidence="2">
    <location>
        <begin position="448"/>
        <end position="482"/>
    </location>
</feature>
<sequence length="1584" mass="182252">MGRMAIGRIIILSALVAQALSAPSGCIETCNFLQTNVRQTLGSYQDHANLVQGTTHLNDHDYTRPGNWTEHNQYNTDSGHGKVHEERGQYVEGSKRVRYYKKNFTSSYGTDNVHGVNAAELGELSGQHRYDSLHVPSNQHLDSQSAYDLGQTVIKETGYNRVHSQQTDSLSTRLDSKSERLEDFGEEYDGYSQVNQHGINTHAIDTQHHVETIPNNWSRADSYRTDGGRGQVFEEEGQYVTGPKKVRYYKKNYTSSYSSGVPQSSSSVKLDELHNEMQRNLQKDLDNFRRTFQVSSTGHTASTTHVGSTQEAVGIHDLQTAENDYRQHLGYRGVPSTGSVHHYTDQQQRETLTDVRQPYPTAAANTYDTESHRAYQSHETHTSRIHPQSSHSSLGYLQVPRDSFQTSYHNTHSNGHHLDDTGHTDVLGTHQSNVLQNQLLTQENSQRVYNPHSSHATYPSRHGETRRYEEHWSSSSQGGSVVPERTIADHSRHGVSHAERAHYDRDAYNEHHGRYHTAQGYESRARTSGSSYDSAYRANSAQLVTGSLDLGHAAHGADCTEETHQQYQHETRYHRKYKRDAYHGNAQEHQADENEDFTQQNQEFGQESQQLKDLTQQSEQFTQQTQGSDDFTQQTSGKLELSQQTVDNQHLDNLKQQNEQFTQQTEGQLEFGQQTVDNPHLKDLTQQSEQFTQQTEGHLELGQQTVDNQHLDNLKQQSEQFAQQTEGQLEFGQQTVDNPHLKDLTQQTEQFTQQTEGQLELGQQIVDNQHLDNLKQQSEQFAQQTEGQLEFGQQTVDNPHLENLTQQNEQFTQGHDHLTQQMSDKLEFGQQTVDSQHLTQQSEQLTQQTEGQLEFGQQTIDNPHLKDLTQQNEQFTQQTQGLNHFTQQTSGKLEFGQQTDSHHSDDLTQQSEQFTQQTEGQLEFGQQTVNNPYLKDLTQQNSDGFSQQTSGKLEYGQQIIDNNQHLEDLMQQNQQFTQQTQGSDDFKQQTSGKIIFGQQADAQQLEQFTQRTARSDNLTQQTQLDKHEFRQQINNQHLENPLRQSEQFAQTLRSDDFTQQSVGKLEFGQTQSINKPAKPKSQRLEEFNEQNQDFTQQTGGFDDFTQQIGHLEFGQLQQPKDSNHHLEDFTQQNEDLTQQTGGFDDFSQQIAGHLENYGQQREQQQRPSWPGYNTQRLKHYSTQQNDWNTDDLLQQSRQYSAYNKNNEQLEWQLEQTLQKTNFEQDFLQQTDQDQITSDVKPAPKPKPRRRYQKHDSIPPRTDRTDTIIDDVFKPVEVNPEPDIDNFRGRIIESGSRATYPESNHHTSTTLYSTQGSSAFHNQRENMDRLHWVHNSNDATVGLQWHYTYHPSDLTNVEGSHDNYYPRHNVNSMSQQTEDTQQSKPIDFHQQETQDKDRLENKHQNSYISQSSEHDKYNQQSGSSQQSETFRFDDQFNQDSEQIARVIPLQRNEKAQLILEQEKRSVSTTEQTENKPESRILQAYGGGPYDASRSDDFYIRIRPNPNATLPPISGDDPWDIREKPREAIIPRSTVRNTQEYITTTEVAETTEITQSTTQPSFWSRVGHKITSTYDKAKEKAKEIFG</sequence>
<feature type="region of interest" description="Disordered" evidence="2">
    <location>
        <begin position="829"/>
        <end position="852"/>
    </location>
</feature>
<keyword evidence="3" id="KW-0732">Signal</keyword>
<evidence type="ECO:0000313" key="4">
    <source>
        <dbReference type="EMBL" id="KYM88515.1"/>
    </source>
</evidence>
<keyword evidence="5" id="KW-1185">Reference proteome</keyword>
<organism evidence="4 5">
    <name type="scientific">Atta colombica</name>
    <dbReference type="NCBI Taxonomy" id="520822"/>
    <lineage>
        <taxon>Eukaryota</taxon>
        <taxon>Metazoa</taxon>
        <taxon>Ecdysozoa</taxon>
        <taxon>Arthropoda</taxon>
        <taxon>Hexapoda</taxon>
        <taxon>Insecta</taxon>
        <taxon>Pterygota</taxon>
        <taxon>Neoptera</taxon>
        <taxon>Endopterygota</taxon>
        <taxon>Hymenoptera</taxon>
        <taxon>Apocrita</taxon>
        <taxon>Aculeata</taxon>
        <taxon>Formicoidea</taxon>
        <taxon>Formicidae</taxon>
        <taxon>Myrmicinae</taxon>
        <taxon>Atta</taxon>
    </lineage>
</organism>
<dbReference type="EMBL" id="KQ976424">
    <property type="protein sequence ID" value="KYM88515.1"/>
    <property type="molecule type" value="Genomic_DNA"/>
</dbReference>
<feature type="chain" id="PRO_5008269586" evidence="3">
    <location>
        <begin position="22"/>
        <end position="1584"/>
    </location>
</feature>
<feature type="compositionally biased region" description="Low complexity" evidence="2">
    <location>
        <begin position="599"/>
        <end position="626"/>
    </location>
</feature>
<feature type="compositionally biased region" description="Polar residues" evidence="2">
    <location>
        <begin position="627"/>
        <end position="637"/>
    </location>
</feature>
<feature type="compositionally biased region" description="Basic and acidic residues" evidence="2">
    <location>
        <begin position="461"/>
        <end position="472"/>
    </location>
</feature>
<feature type="compositionally biased region" description="Basic residues" evidence="2">
    <location>
        <begin position="1243"/>
        <end position="1252"/>
    </location>
</feature>
<feature type="region of interest" description="Disordered" evidence="2">
    <location>
        <begin position="1459"/>
        <end position="1487"/>
    </location>
</feature>
<feature type="region of interest" description="Disordered" evidence="2">
    <location>
        <begin position="1228"/>
        <end position="1264"/>
    </location>
</feature>
<feature type="signal peptide" evidence="3">
    <location>
        <begin position="1"/>
        <end position="21"/>
    </location>
</feature>
<feature type="compositionally biased region" description="Low complexity" evidence="2">
    <location>
        <begin position="908"/>
        <end position="920"/>
    </location>
</feature>
<feature type="compositionally biased region" description="Basic and acidic residues" evidence="2">
    <location>
        <begin position="1253"/>
        <end position="1264"/>
    </location>
</feature>
<feature type="region of interest" description="Disordered" evidence="2">
    <location>
        <begin position="894"/>
        <end position="920"/>
    </location>
</feature>
<accession>A0A195BPS9</accession>
<feature type="region of interest" description="Disordered" evidence="2">
    <location>
        <begin position="1357"/>
        <end position="1427"/>
    </location>
</feature>
<feature type="coiled-coil region" evidence="1">
    <location>
        <begin position="1192"/>
        <end position="1219"/>
    </location>
</feature>
<feature type="region of interest" description="Disordered" evidence="2">
    <location>
        <begin position="1066"/>
        <end position="1086"/>
    </location>
</feature>
<evidence type="ECO:0000256" key="1">
    <source>
        <dbReference type="SAM" id="Coils"/>
    </source>
</evidence>
<dbReference type="KEGG" id="acoc:108684057"/>
<protein>
    <submittedName>
        <fullName evidence="4">Uncharacterized protein</fullName>
    </submittedName>
</protein>
<evidence type="ECO:0000256" key="2">
    <source>
        <dbReference type="SAM" id="MobiDB-lite"/>
    </source>
</evidence>
<feature type="compositionally biased region" description="Polar residues" evidence="2">
    <location>
        <begin position="1368"/>
        <end position="1383"/>
    </location>
</feature>
<feature type="compositionally biased region" description="Polar residues" evidence="2">
    <location>
        <begin position="1228"/>
        <end position="1237"/>
    </location>
</feature>
<feature type="compositionally biased region" description="Low complexity" evidence="2">
    <location>
        <begin position="836"/>
        <end position="852"/>
    </location>
</feature>
<dbReference type="Proteomes" id="UP000078540">
    <property type="component" value="Unassembled WGS sequence"/>
</dbReference>
<reference evidence="4 5" key="1">
    <citation type="submission" date="2015-09" db="EMBL/GenBank/DDBJ databases">
        <title>Atta colombica WGS genome.</title>
        <authorList>
            <person name="Nygaard S."/>
            <person name="Hu H."/>
            <person name="Boomsma J."/>
            <person name="Zhang G."/>
        </authorList>
    </citation>
    <scope>NUCLEOTIDE SEQUENCE [LARGE SCALE GENOMIC DNA]</scope>
    <source>
        <strain evidence="4">Treedump-2</strain>
        <tissue evidence="4">Whole body</tissue>
    </source>
</reference>
<feature type="compositionally biased region" description="Basic and acidic residues" evidence="2">
    <location>
        <begin position="1385"/>
        <end position="1402"/>
    </location>
</feature>
<dbReference type="STRING" id="520822.A0A195BPS9"/>